<name>A0A3B0VKW8_9ZZZZ</name>
<feature type="domain" description="HPt" evidence="1">
    <location>
        <begin position="1"/>
        <end position="82"/>
    </location>
</feature>
<dbReference type="Pfam" id="PF01627">
    <property type="entry name" value="Hpt"/>
    <property type="match status" value="1"/>
</dbReference>
<dbReference type="SUPFAM" id="SSF47226">
    <property type="entry name" value="Histidine-containing phosphotransfer domain, HPT domain"/>
    <property type="match status" value="1"/>
</dbReference>
<dbReference type="InterPro" id="IPR036641">
    <property type="entry name" value="HPT_dom_sf"/>
</dbReference>
<sequence>MMLGFAHSPQPTNTDLKAAWDNKDIPEIHSLLHKLSGSSGGYGFNDLYTLCQQAITLTAKNTDIKLEQLEAFLQKIYVELQL</sequence>
<organism evidence="2">
    <name type="scientific">hydrothermal vent metagenome</name>
    <dbReference type="NCBI Taxonomy" id="652676"/>
    <lineage>
        <taxon>unclassified sequences</taxon>
        <taxon>metagenomes</taxon>
        <taxon>ecological metagenomes</taxon>
    </lineage>
</organism>
<gene>
    <name evidence="2" type="ORF">MNBD_GAMMA01-274</name>
</gene>
<evidence type="ECO:0000259" key="1">
    <source>
        <dbReference type="PROSITE" id="PS50894"/>
    </source>
</evidence>
<accession>A0A3B0VKW8</accession>
<evidence type="ECO:0000313" key="2">
    <source>
        <dbReference type="EMBL" id="VAW39017.1"/>
    </source>
</evidence>
<dbReference type="PROSITE" id="PS50894">
    <property type="entry name" value="HPT"/>
    <property type="match status" value="1"/>
</dbReference>
<dbReference type="GO" id="GO:0000160">
    <property type="term" value="P:phosphorelay signal transduction system"/>
    <property type="evidence" value="ECO:0007669"/>
    <property type="project" value="InterPro"/>
</dbReference>
<dbReference type="AlphaFoldDB" id="A0A3B0VKW8"/>
<protein>
    <recommendedName>
        <fullName evidence="1">HPt domain-containing protein</fullName>
    </recommendedName>
</protein>
<proteinExistence type="predicted"/>
<dbReference type="Gene3D" id="1.20.120.160">
    <property type="entry name" value="HPT domain"/>
    <property type="match status" value="1"/>
</dbReference>
<reference evidence="2" key="1">
    <citation type="submission" date="2018-06" db="EMBL/GenBank/DDBJ databases">
        <authorList>
            <person name="Zhirakovskaya E."/>
        </authorList>
    </citation>
    <scope>NUCLEOTIDE SEQUENCE</scope>
</reference>
<dbReference type="InterPro" id="IPR008207">
    <property type="entry name" value="Sig_transdc_His_kin_Hpt_dom"/>
</dbReference>
<dbReference type="EMBL" id="UOEW01000216">
    <property type="protein sequence ID" value="VAW39017.1"/>
    <property type="molecule type" value="Genomic_DNA"/>
</dbReference>